<evidence type="ECO:0000256" key="2">
    <source>
        <dbReference type="ARBA" id="ARBA00008814"/>
    </source>
</evidence>
<keyword evidence="3" id="KW-0813">Transport</keyword>
<dbReference type="RefSeq" id="WP_062391448.1">
    <property type="nucleotide sequence ID" value="NZ_CP011853.1"/>
</dbReference>
<sequence length="328" mass="35058">MFSRLRRGSAVAAAILAAGLTLTACSTTSDDEKSASGEKITVATNTGDVEVTTDPERVVVLDNTAAETVKAFGITPVAIPKQLFQTDQLKDWTENDDIKDVGTHNEPKFDVVEDVEPDLIIGGYRFSKYNDDLKKVADAAGASYIDIAADDKAEGGRVAAMIRQTEILGKIFNKQDEAEKIISDFQGKLDAAKGVASGQSVFLSVVSGGKIDNGAKRISPLTAPLNVKDVFGGAGGDLHQNSGLTPEAIAQANPDWVFVMDRDAAVKPENGEQAKPAQQVFAAQEAFKGTTFADKNQIVYLDPQFYLREGIQCYGDNYQAIADAMGKK</sequence>
<protein>
    <submittedName>
        <fullName evidence="7">ABC transporter substrate-binding protein</fullName>
    </submittedName>
</protein>
<organism evidence="7 8">
    <name type="scientific">Gordonia phthalatica</name>
    <dbReference type="NCBI Taxonomy" id="1136941"/>
    <lineage>
        <taxon>Bacteria</taxon>
        <taxon>Bacillati</taxon>
        <taxon>Actinomycetota</taxon>
        <taxon>Actinomycetes</taxon>
        <taxon>Mycobacteriales</taxon>
        <taxon>Gordoniaceae</taxon>
        <taxon>Gordonia</taxon>
    </lineage>
</organism>
<dbReference type="InterPro" id="IPR051313">
    <property type="entry name" value="Bact_iron-sidero_bind"/>
</dbReference>
<dbReference type="PANTHER" id="PTHR30532">
    <property type="entry name" value="IRON III DICITRATE-BINDING PERIPLASMIC PROTEIN"/>
    <property type="match status" value="1"/>
</dbReference>
<dbReference type="OrthoDB" id="63946at2"/>
<comment type="subcellular location">
    <subcellularLocation>
        <location evidence="1">Cell envelope</location>
    </subcellularLocation>
</comment>
<dbReference type="Gene3D" id="3.40.50.1980">
    <property type="entry name" value="Nitrogenase molybdenum iron protein domain"/>
    <property type="match status" value="2"/>
</dbReference>
<accession>A0A0N9N6L8</accession>
<dbReference type="AlphaFoldDB" id="A0A0N9N6L8"/>
<dbReference type="SUPFAM" id="SSF53807">
    <property type="entry name" value="Helical backbone' metal receptor"/>
    <property type="match status" value="1"/>
</dbReference>
<evidence type="ECO:0000256" key="5">
    <source>
        <dbReference type="SAM" id="SignalP"/>
    </source>
</evidence>
<keyword evidence="8" id="KW-1185">Reference proteome</keyword>
<dbReference type="Pfam" id="PF01497">
    <property type="entry name" value="Peripla_BP_2"/>
    <property type="match status" value="1"/>
</dbReference>
<dbReference type="PROSITE" id="PS50983">
    <property type="entry name" value="FE_B12_PBP"/>
    <property type="match status" value="1"/>
</dbReference>
<proteinExistence type="inferred from homology"/>
<dbReference type="EMBL" id="CP011853">
    <property type="protein sequence ID" value="ALG83492.1"/>
    <property type="molecule type" value="Genomic_DNA"/>
</dbReference>
<evidence type="ECO:0000256" key="4">
    <source>
        <dbReference type="ARBA" id="ARBA00022729"/>
    </source>
</evidence>
<evidence type="ECO:0000259" key="6">
    <source>
        <dbReference type="PROSITE" id="PS50983"/>
    </source>
</evidence>
<dbReference type="GO" id="GO:1901678">
    <property type="term" value="P:iron coordination entity transport"/>
    <property type="evidence" value="ECO:0007669"/>
    <property type="project" value="UniProtKB-ARBA"/>
</dbReference>
<evidence type="ECO:0000313" key="8">
    <source>
        <dbReference type="Proteomes" id="UP000063789"/>
    </source>
</evidence>
<evidence type="ECO:0000313" key="7">
    <source>
        <dbReference type="EMBL" id="ALG83492.1"/>
    </source>
</evidence>
<evidence type="ECO:0000256" key="1">
    <source>
        <dbReference type="ARBA" id="ARBA00004196"/>
    </source>
</evidence>
<dbReference type="PROSITE" id="PS51257">
    <property type="entry name" value="PROKAR_LIPOPROTEIN"/>
    <property type="match status" value="1"/>
</dbReference>
<evidence type="ECO:0000256" key="3">
    <source>
        <dbReference type="ARBA" id="ARBA00022448"/>
    </source>
</evidence>
<feature type="domain" description="Fe/B12 periplasmic-binding" evidence="6">
    <location>
        <begin position="57"/>
        <end position="328"/>
    </location>
</feature>
<dbReference type="KEGG" id="goq:ACH46_01945"/>
<dbReference type="GO" id="GO:0030288">
    <property type="term" value="C:outer membrane-bounded periplasmic space"/>
    <property type="evidence" value="ECO:0007669"/>
    <property type="project" value="TreeGrafter"/>
</dbReference>
<feature type="chain" id="PRO_5039200607" evidence="5">
    <location>
        <begin position="24"/>
        <end position="328"/>
    </location>
</feature>
<dbReference type="Proteomes" id="UP000063789">
    <property type="component" value="Chromosome"/>
</dbReference>
<dbReference type="InterPro" id="IPR002491">
    <property type="entry name" value="ABC_transptr_periplasmic_BD"/>
</dbReference>
<comment type="similarity">
    <text evidence="2">Belongs to the bacterial solute-binding protein 8 family.</text>
</comment>
<dbReference type="STRING" id="1136941.ACH46_01945"/>
<feature type="signal peptide" evidence="5">
    <location>
        <begin position="1"/>
        <end position="23"/>
    </location>
</feature>
<keyword evidence="4 5" id="KW-0732">Signal</keyword>
<reference evidence="7 8" key="2">
    <citation type="journal article" date="2017" name="Int. J. Syst. Evol. Microbiol.">
        <title>Gordonia phthalatica sp. nov., a di-n-butyl phthalate-degrading bacterium isolated from activated sludge.</title>
        <authorList>
            <person name="Jin D."/>
            <person name="Kong X."/>
            <person name="Jia M."/>
            <person name="Yu X."/>
            <person name="Wang X."/>
            <person name="Zhuang X."/>
            <person name="Deng Y."/>
            <person name="Bai Z."/>
        </authorList>
    </citation>
    <scope>NUCLEOTIDE SEQUENCE [LARGE SCALE GENOMIC DNA]</scope>
    <source>
        <strain evidence="7 8">QH-11</strain>
    </source>
</reference>
<gene>
    <name evidence="7" type="ORF">ACH46_01945</name>
</gene>
<dbReference type="PANTHER" id="PTHR30532:SF28">
    <property type="entry name" value="PETROBACTIN-BINDING PROTEIN YCLQ"/>
    <property type="match status" value="1"/>
</dbReference>
<dbReference type="PATRIC" id="fig|1136941.3.peg.389"/>
<reference evidence="8" key="1">
    <citation type="submission" date="2015-06" db="EMBL/GenBank/DDBJ databases">
        <title>Complete genome sequence and metabolic analysis of phthalate degradation pathway in Gordonia sp. QH-11.</title>
        <authorList>
            <person name="Jin D."/>
            <person name="Kong X."/>
            <person name="Bai Z."/>
        </authorList>
    </citation>
    <scope>NUCLEOTIDE SEQUENCE [LARGE SCALE GENOMIC DNA]</scope>
    <source>
        <strain evidence="8">QH-11</strain>
    </source>
</reference>
<name>A0A0N9N6L8_9ACTN</name>